<dbReference type="NCBIfam" id="NF001390">
    <property type="entry name" value="PRK00281.1-4"/>
    <property type="match status" value="1"/>
</dbReference>
<dbReference type="Proteomes" id="UP000298585">
    <property type="component" value="Chromosome"/>
</dbReference>
<dbReference type="GO" id="GO:0046677">
    <property type="term" value="P:response to antibiotic"/>
    <property type="evidence" value="ECO:0007669"/>
    <property type="project" value="UniProtKB-UniRule"/>
</dbReference>
<feature type="transmembrane region" description="Helical" evidence="14">
    <location>
        <begin position="86"/>
        <end position="105"/>
    </location>
</feature>
<dbReference type="PANTHER" id="PTHR30622:SF3">
    <property type="entry name" value="UNDECAPRENYL-DIPHOSPHATASE"/>
    <property type="match status" value="1"/>
</dbReference>
<reference evidence="15 16" key="2">
    <citation type="submission" date="2019-05" db="EMBL/GenBank/DDBJ databases">
        <title>Genome evolution of the obligate endosymbiont Buchnera aphidicola.</title>
        <authorList>
            <person name="Moran N.A."/>
        </authorList>
    </citation>
    <scope>NUCLEOTIDE SEQUENCE [LARGE SCALE GENOMIC DNA]</scope>
    <source>
        <strain evidence="15 16">Sav</strain>
    </source>
</reference>
<dbReference type="PANTHER" id="PTHR30622">
    <property type="entry name" value="UNDECAPRENYL-DIPHOSPHATASE"/>
    <property type="match status" value="1"/>
</dbReference>
<comment type="similarity">
    <text evidence="2 14">Belongs to the UppP family.</text>
</comment>
<dbReference type="AlphaFoldDB" id="A0A4D6YI51"/>
<keyword evidence="5 14" id="KW-1003">Cell membrane</keyword>
<comment type="catalytic activity">
    <reaction evidence="13 14">
        <text>di-trans,octa-cis-undecaprenyl diphosphate + H2O = di-trans,octa-cis-undecaprenyl phosphate + phosphate + H(+)</text>
        <dbReference type="Rhea" id="RHEA:28094"/>
        <dbReference type="ChEBI" id="CHEBI:15377"/>
        <dbReference type="ChEBI" id="CHEBI:15378"/>
        <dbReference type="ChEBI" id="CHEBI:43474"/>
        <dbReference type="ChEBI" id="CHEBI:58405"/>
        <dbReference type="ChEBI" id="CHEBI:60392"/>
        <dbReference type="EC" id="3.6.1.27"/>
    </reaction>
</comment>
<dbReference type="NCBIfam" id="TIGR00753">
    <property type="entry name" value="undec_PP_bacA"/>
    <property type="match status" value="1"/>
</dbReference>
<dbReference type="GO" id="GO:0009252">
    <property type="term" value="P:peptidoglycan biosynthetic process"/>
    <property type="evidence" value="ECO:0007669"/>
    <property type="project" value="UniProtKB-KW"/>
</dbReference>
<keyword evidence="14" id="KW-0961">Cell wall biogenesis/degradation</keyword>
<proteinExistence type="inferred from homology"/>
<dbReference type="GO" id="GO:0071555">
    <property type="term" value="P:cell wall organization"/>
    <property type="evidence" value="ECO:0007669"/>
    <property type="project" value="UniProtKB-KW"/>
</dbReference>
<dbReference type="InterPro" id="IPR003824">
    <property type="entry name" value="UppP"/>
</dbReference>
<dbReference type="GO" id="GO:0005886">
    <property type="term" value="C:plasma membrane"/>
    <property type="evidence" value="ECO:0007669"/>
    <property type="project" value="UniProtKB-SubCell"/>
</dbReference>
<keyword evidence="9 14" id="KW-0472">Membrane</keyword>
<keyword evidence="10 14" id="KW-0046">Antibiotic resistance</keyword>
<evidence type="ECO:0000256" key="11">
    <source>
        <dbReference type="ARBA" id="ARBA00032707"/>
    </source>
</evidence>
<keyword evidence="14" id="KW-0133">Cell shape</keyword>
<evidence type="ECO:0000256" key="8">
    <source>
        <dbReference type="ARBA" id="ARBA00022989"/>
    </source>
</evidence>
<dbReference type="HAMAP" id="MF_01006">
    <property type="entry name" value="Undec_diphosphatase"/>
    <property type="match status" value="1"/>
</dbReference>
<feature type="transmembrane region" description="Helical" evidence="14">
    <location>
        <begin position="220"/>
        <end position="241"/>
    </location>
</feature>
<evidence type="ECO:0000256" key="5">
    <source>
        <dbReference type="ARBA" id="ARBA00022475"/>
    </source>
</evidence>
<dbReference type="RefSeq" id="WP_158337967.1">
    <property type="nucleotide sequence ID" value="NZ_CP034855.1"/>
</dbReference>
<sequence length="267" mass="30360">MLDLYQVVTSVIIGIIEGITEFLPISSTAHMIIASHWLGIENNNTKILEIFIEFGSVLSILYFFHQKILTIINFNLNNKNKKIKTKIIHIIIAIFPTIFFGLIFYKQIKLLFNIQNVMYSLILGGIFLIIAEIFKPKKYSTYNINDISLFQSTIIGLLQIFCLYPGFSRAGITIATGILLGIKRSVAIEFSFIISIPLIMGASFLDFINNISDVKISEIPIFFIGFIISFIVSLSCIKKLLQVINKISLIFFGIYRFITAILIYFIN</sequence>
<feature type="transmembrane region" description="Helical" evidence="14">
    <location>
        <begin position="47"/>
        <end position="65"/>
    </location>
</feature>
<evidence type="ECO:0000256" key="7">
    <source>
        <dbReference type="ARBA" id="ARBA00022801"/>
    </source>
</evidence>
<evidence type="ECO:0000256" key="10">
    <source>
        <dbReference type="ARBA" id="ARBA00023251"/>
    </source>
</evidence>
<comment type="function">
    <text evidence="14">Catalyzes the dephosphorylation of undecaprenyl diphosphate (UPP). Confers resistance to bacitracin.</text>
</comment>
<dbReference type="GO" id="GO:0050380">
    <property type="term" value="F:undecaprenyl-diphosphatase activity"/>
    <property type="evidence" value="ECO:0007669"/>
    <property type="project" value="UniProtKB-UniRule"/>
</dbReference>
<keyword evidence="7 14" id="KW-0378">Hydrolase</keyword>
<protein>
    <recommendedName>
        <fullName evidence="4 14">Undecaprenyl-diphosphatase</fullName>
        <ecNumber evidence="3 14">3.6.1.27</ecNumber>
    </recommendedName>
    <alternativeName>
        <fullName evidence="12 14">Bacitracin resistance protein</fullName>
    </alternativeName>
    <alternativeName>
        <fullName evidence="11 14">Undecaprenyl pyrophosphate phosphatase</fullName>
    </alternativeName>
</protein>
<feature type="transmembrane region" description="Helical" evidence="14">
    <location>
        <begin position="117"/>
        <end position="135"/>
    </location>
</feature>
<accession>A0A4D6YI51</accession>
<evidence type="ECO:0000256" key="14">
    <source>
        <dbReference type="HAMAP-Rule" id="MF_01006"/>
    </source>
</evidence>
<dbReference type="Pfam" id="PF02673">
    <property type="entry name" value="BacA"/>
    <property type="match status" value="1"/>
</dbReference>
<keyword evidence="6 14" id="KW-0812">Transmembrane</keyword>
<evidence type="ECO:0000256" key="4">
    <source>
        <dbReference type="ARBA" id="ARBA00021581"/>
    </source>
</evidence>
<feature type="transmembrane region" description="Helical" evidence="14">
    <location>
        <begin position="187"/>
        <end position="208"/>
    </location>
</feature>
<evidence type="ECO:0000256" key="2">
    <source>
        <dbReference type="ARBA" id="ARBA00010621"/>
    </source>
</evidence>
<organism evidence="15 16">
    <name type="scientific">Buchnera aphidicola</name>
    <name type="common">Sitobion avenae</name>
    <dbReference type="NCBI Taxonomy" id="571428"/>
    <lineage>
        <taxon>Bacteria</taxon>
        <taxon>Pseudomonadati</taxon>
        <taxon>Pseudomonadota</taxon>
        <taxon>Gammaproteobacteria</taxon>
        <taxon>Enterobacterales</taxon>
        <taxon>Erwiniaceae</taxon>
        <taxon>Buchnera</taxon>
    </lineage>
</organism>
<reference evidence="15 16" key="1">
    <citation type="submission" date="2018-12" db="EMBL/GenBank/DDBJ databases">
        <authorList>
            <person name="Chong R.A."/>
        </authorList>
    </citation>
    <scope>NUCLEOTIDE SEQUENCE [LARGE SCALE GENOMIC DNA]</scope>
    <source>
        <strain evidence="15 16">Sav</strain>
    </source>
</reference>
<evidence type="ECO:0000256" key="1">
    <source>
        <dbReference type="ARBA" id="ARBA00004651"/>
    </source>
</evidence>
<evidence type="ECO:0000256" key="12">
    <source>
        <dbReference type="ARBA" id="ARBA00032932"/>
    </source>
</evidence>
<feature type="transmembrane region" description="Helical" evidence="14">
    <location>
        <begin position="247"/>
        <end position="266"/>
    </location>
</feature>
<gene>
    <name evidence="14" type="primary">uppP</name>
    <name evidence="15" type="ORF">D9V77_00310</name>
</gene>
<dbReference type="OrthoDB" id="9808289at2"/>
<feature type="transmembrane region" description="Helical" evidence="14">
    <location>
        <begin position="147"/>
        <end position="167"/>
    </location>
</feature>
<name>A0A4D6YI51_9GAMM</name>
<evidence type="ECO:0000256" key="3">
    <source>
        <dbReference type="ARBA" id="ARBA00012374"/>
    </source>
</evidence>
<evidence type="ECO:0000256" key="13">
    <source>
        <dbReference type="ARBA" id="ARBA00047594"/>
    </source>
</evidence>
<keyword evidence="14" id="KW-0573">Peptidoglycan synthesis</keyword>
<evidence type="ECO:0000313" key="15">
    <source>
        <dbReference type="EMBL" id="QCI25298.1"/>
    </source>
</evidence>
<keyword evidence="8 14" id="KW-1133">Transmembrane helix</keyword>
<evidence type="ECO:0000256" key="6">
    <source>
        <dbReference type="ARBA" id="ARBA00022692"/>
    </source>
</evidence>
<comment type="subcellular location">
    <subcellularLocation>
        <location evidence="1 14">Cell membrane</location>
        <topology evidence="1 14">Multi-pass membrane protein</topology>
    </subcellularLocation>
</comment>
<evidence type="ECO:0000256" key="9">
    <source>
        <dbReference type="ARBA" id="ARBA00023136"/>
    </source>
</evidence>
<dbReference type="EC" id="3.6.1.27" evidence="3 14"/>
<dbReference type="GO" id="GO:0008360">
    <property type="term" value="P:regulation of cell shape"/>
    <property type="evidence" value="ECO:0007669"/>
    <property type="project" value="UniProtKB-KW"/>
</dbReference>
<evidence type="ECO:0000313" key="16">
    <source>
        <dbReference type="Proteomes" id="UP000298585"/>
    </source>
</evidence>
<comment type="miscellaneous">
    <text evidence="14">Bacitracin is thought to be involved in the inhibition of peptidoglycan synthesis by sequestering undecaprenyl diphosphate, thereby reducing the pool of lipid carrier available.</text>
</comment>
<dbReference type="EMBL" id="CP034855">
    <property type="protein sequence ID" value="QCI25298.1"/>
    <property type="molecule type" value="Genomic_DNA"/>
</dbReference>